<organism evidence="22 23">
    <name type="scientific">Callaeas wilsoni</name>
    <name type="common">North Island kokako</name>
    <dbReference type="NCBI Taxonomy" id="1347786"/>
    <lineage>
        <taxon>Eukaryota</taxon>
        <taxon>Metazoa</taxon>
        <taxon>Chordata</taxon>
        <taxon>Craniata</taxon>
        <taxon>Vertebrata</taxon>
        <taxon>Euteleostomi</taxon>
        <taxon>Archelosauria</taxon>
        <taxon>Archosauria</taxon>
        <taxon>Dinosauria</taxon>
        <taxon>Saurischia</taxon>
        <taxon>Theropoda</taxon>
        <taxon>Coelurosauria</taxon>
        <taxon>Aves</taxon>
        <taxon>Neognathae</taxon>
        <taxon>Neoaves</taxon>
        <taxon>Telluraves</taxon>
        <taxon>Australaves</taxon>
        <taxon>Passeriformes</taxon>
        <taxon>Corvoidea</taxon>
        <taxon>Callaeidae</taxon>
        <taxon>Callaeas</taxon>
    </lineage>
</organism>
<feature type="compositionally biased region" description="Polar residues" evidence="20">
    <location>
        <begin position="626"/>
        <end position="637"/>
    </location>
</feature>
<evidence type="ECO:0000256" key="13">
    <source>
        <dbReference type="ARBA" id="ARBA00023212"/>
    </source>
</evidence>
<feature type="domain" description="C2H2-type" evidence="21">
    <location>
        <begin position="165"/>
        <end position="193"/>
    </location>
</feature>
<dbReference type="InterPro" id="IPR032714">
    <property type="entry name" value="DZIP1_N"/>
</dbReference>
<evidence type="ECO:0000256" key="4">
    <source>
        <dbReference type="ARBA" id="ARBA00009131"/>
    </source>
</evidence>
<keyword evidence="12" id="KW-0969">Cilium</keyword>
<dbReference type="PROSITE" id="PS50157">
    <property type="entry name" value="ZINC_FINGER_C2H2_2"/>
    <property type="match status" value="1"/>
</dbReference>
<evidence type="ECO:0000313" key="23">
    <source>
        <dbReference type="Proteomes" id="UP000576729"/>
    </source>
</evidence>
<dbReference type="PROSITE" id="PS00028">
    <property type="entry name" value="ZINC_FINGER_C2H2_1"/>
    <property type="match status" value="1"/>
</dbReference>
<dbReference type="Proteomes" id="UP000576729">
    <property type="component" value="Unassembled WGS sequence"/>
</dbReference>
<dbReference type="InterPro" id="IPR058883">
    <property type="entry name" value="DZIP1_dom"/>
</dbReference>
<feature type="region of interest" description="Disordered" evidence="20">
    <location>
        <begin position="564"/>
        <end position="728"/>
    </location>
</feature>
<dbReference type="SMART" id="SM00355">
    <property type="entry name" value="ZnF_C2H2"/>
    <property type="match status" value="1"/>
</dbReference>
<feature type="non-terminal residue" evidence="22">
    <location>
        <position position="828"/>
    </location>
</feature>
<dbReference type="PANTHER" id="PTHR21502">
    <property type="entry name" value="ZINC FINGER PROTEIN DZIP1"/>
    <property type="match status" value="1"/>
</dbReference>
<feature type="coiled-coil region" evidence="19">
    <location>
        <begin position="370"/>
        <end position="411"/>
    </location>
</feature>
<keyword evidence="23" id="KW-1185">Reference proteome</keyword>
<keyword evidence="6" id="KW-0963">Cytoplasm</keyword>
<keyword evidence="14" id="KW-0539">Nucleus</keyword>
<dbReference type="Gene3D" id="3.30.160.60">
    <property type="entry name" value="Classic Zinc Finger"/>
    <property type="match status" value="1"/>
</dbReference>
<keyword evidence="7" id="KW-0479">Metal-binding</keyword>
<dbReference type="GO" id="GO:0008270">
    <property type="term" value="F:zinc ion binding"/>
    <property type="evidence" value="ECO:0007669"/>
    <property type="project" value="UniProtKB-KW"/>
</dbReference>
<evidence type="ECO:0000256" key="1">
    <source>
        <dbReference type="ARBA" id="ARBA00004114"/>
    </source>
</evidence>
<comment type="subcellular location">
    <subcellularLocation>
        <location evidence="2">Cytoplasm</location>
        <location evidence="2">Cytoskeleton</location>
        <location evidence="2">Cilium basal body</location>
    </subcellularLocation>
    <subcellularLocation>
        <location evidence="1">Cytoplasm</location>
        <location evidence="1">Cytoskeleton</location>
        <location evidence="1">Microtubule organizing center</location>
        <location evidence="1">Centrosome</location>
        <location evidence="1">Centriole</location>
    </subcellularLocation>
    <subcellularLocation>
        <location evidence="3">Nucleus</location>
    </subcellularLocation>
</comment>
<keyword evidence="15" id="KW-0966">Cell projection</keyword>
<evidence type="ECO:0000256" key="17">
    <source>
        <dbReference type="ARBA" id="ARBA00079993"/>
    </source>
</evidence>
<dbReference type="InterPro" id="IPR013087">
    <property type="entry name" value="Znf_C2H2_type"/>
</dbReference>
<evidence type="ECO:0000256" key="10">
    <source>
        <dbReference type="ARBA" id="ARBA00022833"/>
    </source>
</evidence>
<feature type="non-terminal residue" evidence="22">
    <location>
        <position position="1"/>
    </location>
</feature>
<evidence type="ECO:0000256" key="8">
    <source>
        <dbReference type="ARBA" id="ARBA00022771"/>
    </source>
</evidence>
<feature type="compositionally biased region" description="Polar residues" evidence="20">
    <location>
        <begin position="583"/>
        <end position="600"/>
    </location>
</feature>
<evidence type="ECO:0000256" key="15">
    <source>
        <dbReference type="ARBA" id="ARBA00023273"/>
    </source>
</evidence>
<dbReference type="EMBL" id="VWPU01007037">
    <property type="protein sequence ID" value="NXY57072.1"/>
    <property type="molecule type" value="Genomic_DNA"/>
</dbReference>
<keyword evidence="10" id="KW-0862">Zinc</keyword>
<name>A0A7L4KVQ2_9CORV</name>
<dbReference type="Pfam" id="PF13815">
    <property type="entry name" value="Dzip-like_N"/>
    <property type="match status" value="1"/>
</dbReference>
<accession>A0A7L4KVQ2</accession>
<keyword evidence="13" id="KW-0206">Cytoskeleton</keyword>
<evidence type="ECO:0000256" key="14">
    <source>
        <dbReference type="ARBA" id="ARBA00023242"/>
    </source>
</evidence>
<protein>
    <recommendedName>
        <fullName evidence="16">Cilium assembly protein DZIP1</fullName>
    </recommendedName>
    <alternativeName>
        <fullName evidence="17">DAZ-interacting zinc finger protein 1</fullName>
    </alternativeName>
</protein>
<dbReference type="GO" id="GO:0005737">
    <property type="term" value="C:cytoplasm"/>
    <property type="evidence" value="ECO:0007669"/>
    <property type="project" value="UniProtKB-ARBA"/>
</dbReference>
<dbReference type="GO" id="GO:0060271">
    <property type="term" value="P:cilium assembly"/>
    <property type="evidence" value="ECO:0007669"/>
    <property type="project" value="UniProtKB-ARBA"/>
</dbReference>
<keyword evidence="9" id="KW-0970">Cilium biogenesis/degradation</keyword>
<proteinExistence type="inferred from homology"/>
<feature type="compositionally biased region" description="Acidic residues" evidence="20">
    <location>
        <begin position="683"/>
        <end position="693"/>
    </location>
</feature>
<evidence type="ECO:0000256" key="20">
    <source>
        <dbReference type="SAM" id="MobiDB-lite"/>
    </source>
</evidence>
<keyword evidence="8 18" id="KW-0863">Zinc-finger</keyword>
<reference evidence="22 23" key="1">
    <citation type="submission" date="2019-09" db="EMBL/GenBank/DDBJ databases">
        <title>Bird 10,000 Genomes (B10K) Project - Family phase.</title>
        <authorList>
            <person name="Zhang G."/>
        </authorList>
    </citation>
    <scope>NUCLEOTIDE SEQUENCE [LARGE SCALE GENOMIC DNA]</scope>
    <source>
        <strain evidence="22">B10K-OTA-212792</strain>
        <tissue evidence="22">Blood</tissue>
    </source>
</reference>
<dbReference type="GO" id="GO:0005634">
    <property type="term" value="C:nucleus"/>
    <property type="evidence" value="ECO:0007669"/>
    <property type="project" value="UniProtKB-SubCell"/>
</dbReference>
<evidence type="ECO:0000256" key="18">
    <source>
        <dbReference type="PROSITE-ProRule" id="PRU00042"/>
    </source>
</evidence>
<dbReference type="AlphaFoldDB" id="A0A7L4KVQ2"/>
<feature type="compositionally biased region" description="Basic and acidic residues" evidence="20">
    <location>
        <begin position="310"/>
        <end position="325"/>
    </location>
</feature>
<sequence length="828" mass="94597">QPFSQRTYHPPAAGPGAGPAAFPAFQFRGRHENPDWRRLSTVDVERVSREGDVAALQAHLEHVTFCSAERECCPHCQGPADPLLLKLLRLAQLSTEYLLHSQEYLSAQLRSLEEALRETQAQRDQLGKEVAQHLQEIQGLKEECRRRKKMISTQQMMLEARANYHQCPFCEKAFMTYSFLQSHIQRRHPGESEIEQKRKGKIEKLQDEIEKLKEQLQLTKSQLEFEQQANLARLSKECEQQKSKEEEILQSFHKWKDEEREKLADQIEKVKEMFMKELKELYSRNSTLENQLLELQKSNMQQKSNLGTLRDSHEFTEEKPQRPQDHPSVVRLLDKQEKKWTSLIQAVRHDHETEKSLLLSQIETLKTSAREDLNKNNIFYKRRIEELEQRLQEQNDLVISQKKQIKELSTKPAPSVKTYDVNTPVERLQEPKPSPSVTTHEQAPLVHMLEPIEELSEEEKETEKSDCKPDRSNHYLINALKSDPSLTKELRVVLEQALEEKLESLGIKAGVRGISSDRLNKILRAIEYARECKEKHEPTIHGIREHLERQVGFRVEEKSLSSSRPVSCVQRPSEEKHKFDQLGISSFATPQKTAKRSPSSVRLPGQRTIVPEYTSTPKKILGSGVSRKTPSITTPPFSSEEEADEDDMKQSYVTPEILQKQSKPLSSIVHAFQKPSGKSNVDGMEENETEETETPSKTSKGTVIQKLTKQVGESLSNHGSKNKPAGGINVAQAFIKKEEVKEPKLSEADEDDWDISSVEEDILLMKDDRGQKALPVQKNEPNAASVVHAWGLPKKSAPKEEGFHEADNTSTLKSSLVTVTDWSDSSDI</sequence>
<evidence type="ECO:0000256" key="3">
    <source>
        <dbReference type="ARBA" id="ARBA00004123"/>
    </source>
</evidence>
<dbReference type="PANTHER" id="PTHR21502:SF5">
    <property type="entry name" value="CILIUM ASSEMBLY PROTEIN DZIP1"/>
    <property type="match status" value="1"/>
</dbReference>
<evidence type="ECO:0000256" key="6">
    <source>
        <dbReference type="ARBA" id="ARBA00022490"/>
    </source>
</evidence>
<gene>
    <name evidence="22" type="primary">Dzip1</name>
    <name evidence="22" type="ORF">CALWIL_R02737</name>
</gene>
<keyword evidence="11 19" id="KW-0175">Coiled coil</keyword>
<evidence type="ECO:0000256" key="16">
    <source>
        <dbReference type="ARBA" id="ARBA00072553"/>
    </source>
</evidence>
<evidence type="ECO:0000256" key="12">
    <source>
        <dbReference type="ARBA" id="ARBA00023069"/>
    </source>
</evidence>
<evidence type="ECO:0000259" key="21">
    <source>
        <dbReference type="PROSITE" id="PS50157"/>
    </source>
</evidence>
<feature type="region of interest" description="Disordered" evidence="20">
    <location>
        <begin position="299"/>
        <end position="327"/>
    </location>
</feature>
<dbReference type="GO" id="GO:0036064">
    <property type="term" value="C:ciliary basal body"/>
    <property type="evidence" value="ECO:0007669"/>
    <property type="project" value="UniProtKB-ARBA"/>
</dbReference>
<evidence type="ECO:0000256" key="19">
    <source>
        <dbReference type="SAM" id="Coils"/>
    </source>
</evidence>
<feature type="region of interest" description="Disordered" evidence="20">
    <location>
        <begin position="424"/>
        <end position="445"/>
    </location>
</feature>
<evidence type="ECO:0000313" key="22">
    <source>
        <dbReference type="EMBL" id="NXY57072.1"/>
    </source>
</evidence>
<evidence type="ECO:0000256" key="7">
    <source>
        <dbReference type="ARBA" id="ARBA00022723"/>
    </source>
</evidence>
<dbReference type="FunFam" id="3.30.160.60:FF:001591">
    <property type="entry name" value="DAZ interacting zinc finger protein 1"/>
    <property type="match status" value="1"/>
</dbReference>
<comment type="caution">
    <text evidence="22">The sequence shown here is derived from an EMBL/GenBank/DDBJ whole genome shotgun (WGS) entry which is preliminary data.</text>
</comment>
<dbReference type="GO" id="GO:0005814">
    <property type="term" value="C:centriole"/>
    <property type="evidence" value="ECO:0007669"/>
    <property type="project" value="UniProtKB-SubCell"/>
</dbReference>
<feature type="compositionally biased region" description="Polar residues" evidence="20">
    <location>
        <begin position="695"/>
        <end position="719"/>
    </location>
</feature>
<comment type="similarity">
    <text evidence="4">Belongs to the DZIP C2H2-type zinc-finger protein family.</text>
</comment>
<dbReference type="GO" id="GO:0007507">
    <property type="term" value="P:heart development"/>
    <property type="evidence" value="ECO:0007669"/>
    <property type="project" value="UniProtKB-ARBA"/>
</dbReference>
<dbReference type="Pfam" id="PF25977">
    <property type="entry name" value="DZIP1"/>
    <property type="match status" value="1"/>
</dbReference>
<evidence type="ECO:0000256" key="9">
    <source>
        <dbReference type="ARBA" id="ARBA00022794"/>
    </source>
</evidence>
<keyword evidence="5" id="KW-0217">Developmental protein</keyword>
<evidence type="ECO:0000256" key="11">
    <source>
        <dbReference type="ARBA" id="ARBA00023054"/>
    </source>
</evidence>
<feature type="coiled-coil region" evidence="19">
    <location>
        <begin position="102"/>
        <end position="143"/>
    </location>
</feature>
<dbReference type="InterPro" id="IPR051241">
    <property type="entry name" value="DZIP_RILPL"/>
</dbReference>
<evidence type="ECO:0000256" key="2">
    <source>
        <dbReference type="ARBA" id="ARBA00004120"/>
    </source>
</evidence>
<evidence type="ECO:0000256" key="5">
    <source>
        <dbReference type="ARBA" id="ARBA00022473"/>
    </source>
</evidence>